<reference evidence="3 4" key="1">
    <citation type="submission" date="2023-11" db="EMBL/GenBank/DDBJ databases">
        <title>Draft genome sequence and annotation of the polyextremotolerant black yeast-like fungus Aureobasidium pullulans NRRL 62042.</title>
        <authorList>
            <person name="Dielentheis-Frenken M.R.E."/>
            <person name="Wibberg D."/>
            <person name="Blank L.M."/>
            <person name="Tiso T."/>
        </authorList>
    </citation>
    <scope>NUCLEOTIDE SEQUENCE [LARGE SCALE GENOMIC DNA]</scope>
    <source>
        <strain evidence="3 4">NRRL 62042</strain>
    </source>
</reference>
<feature type="region of interest" description="Disordered" evidence="1">
    <location>
        <begin position="414"/>
        <end position="486"/>
    </location>
</feature>
<keyword evidence="2" id="KW-0732">Signal</keyword>
<protein>
    <submittedName>
        <fullName evidence="3">Uncharacterized protein</fullName>
    </submittedName>
</protein>
<proteinExistence type="predicted"/>
<evidence type="ECO:0000256" key="2">
    <source>
        <dbReference type="SAM" id="SignalP"/>
    </source>
</evidence>
<feature type="compositionally biased region" description="Basic and acidic residues" evidence="1">
    <location>
        <begin position="436"/>
        <end position="445"/>
    </location>
</feature>
<dbReference type="Proteomes" id="UP001341245">
    <property type="component" value="Unassembled WGS sequence"/>
</dbReference>
<comment type="caution">
    <text evidence="3">The sequence shown here is derived from an EMBL/GenBank/DDBJ whole genome shotgun (WGS) entry which is preliminary data.</text>
</comment>
<evidence type="ECO:0000256" key="1">
    <source>
        <dbReference type="SAM" id="MobiDB-lite"/>
    </source>
</evidence>
<sequence>MRKRKHVLGLMIMAKLELGQPLSEIEQAYVDKKPRGKYKKYNASKRNHGFLGTKPNLRAQYEKVPSILFRATTLTGKRHTNGFTTSTLYIPSASLMGDLSTRQSEDETSRASTSITDIPLQVLRPMLGHHLLWRDRVQDELLSWTVYWPFAVIHLYLRHLKGQGLGYLSPINRFRASQRVKWHVEQVGPQPYEPVRFDSANDLCDYTGIYHDHDWECKRDLPGLHPRKTNHEYITHGPVEYPENDRLTQVAWADLAAAGLFELVPEIKVPPNHKAMGLYTVLRYLRTQNFSCVYATTDRELEIAQDIAWLHTRQDLDENLHQGFGRFPSNLPEMHSLYHLAVDVQSVVNGPPLDALVLTDTYSRFILPPGLERDDSYFDGICVPKLSKEPDTNKYKTEGKCGCPCDSTIWGPTYKRKQANGTDEADDPDDPDDPDNADKPVDKEQSQGPSHSKCAESLGKSKTSRSWEHHEMERTSGLRSQRHSMHEELNPMLLTYKYVSKTKY</sequence>
<evidence type="ECO:0000313" key="3">
    <source>
        <dbReference type="EMBL" id="KAK6001054.1"/>
    </source>
</evidence>
<gene>
    <name evidence="3" type="ORF">QM012_003137</name>
</gene>
<accession>A0ABR0T9D1</accession>
<feature type="compositionally biased region" description="Acidic residues" evidence="1">
    <location>
        <begin position="423"/>
        <end position="435"/>
    </location>
</feature>
<feature type="signal peptide" evidence="2">
    <location>
        <begin position="1"/>
        <end position="19"/>
    </location>
</feature>
<organism evidence="3 4">
    <name type="scientific">Aureobasidium pullulans</name>
    <name type="common">Black yeast</name>
    <name type="synonym">Pullularia pullulans</name>
    <dbReference type="NCBI Taxonomy" id="5580"/>
    <lineage>
        <taxon>Eukaryota</taxon>
        <taxon>Fungi</taxon>
        <taxon>Dikarya</taxon>
        <taxon>Ascomycota</taxon>
        <taxon>Pezizomycotina</taxon>
        <taxon>Dothideomycetes</taxon>
        <taxon>Dothideomycetidae</taxon>
        <taxon>Dothideales</taxon>
        <taxon>Saccotheciaceae</taxon>
        <taxon>Aureobasidium</taxon>
    </lineage>
</organism>
<feature type="chain" id="PRO_5045672339" evidence="2">
    <location>
        <begin position="20"/>
        <end position="504"/>
    </location>
</feature>
<dbReference type="EMBL" id="JASGXD010000015">
    <property type="protein sequence ID" value="KAK6001054.1"/>
    <property type="molecule type" value="Genomic_DNA"/>
</dbReference>
<name>A0ABR0T9D1_AURPU</name>
<keyword evidence="4" id="KW-1185">Reference proteome</keyword>
<evidence type="ECO:0000313" key="4">
    <source>
        <dbReference type="Proteomes" id="UP001341245"/>
    </source>
</evidence>
<feature type="compositionally biased region" description="Basic and acidic residues" evidence="1">
    <location>
        <begin position="465"/>
        <end position="476"/>
    </location>
</feature>